<sequence>EHVSMNPYPLAECNYNVRDPNGNLIEVSNYQDNVA</sequence>
<organism evidence="1">
    <name type="scientific">marine sediment metagenome</name>
    <dbReference type="NCBI Taxonomy" id="412755"/>
    <lineage>
        <taxon>unclassified sequences</taxon>
        <taxon>metagenomes</taxon>
        <taxon>ecological metagenomes</taxon>
    </lineage>
</organism>
<dbReference type="EMBL" id="BARV01003984">
    <property type="protein sequence ID" value="GAI14207.1"/>
    <property type="molecule type" value="Genomic_DNA"/>
</dbReference>
<accession>X1L4C6</accession>
<feature type="non-terminal residue" evidence="1">
    <location>
        <position position="1"/>
    </location>
</feature>
<evidence type="ECO:0000313" key="1">
    <source>
        <dbReference type="EMBL" id="GAI14207.1"/>
    </source>
</evidence>
<name>X1L4C6_9ZZZZ</name>
<protein>
    <submittedName>
        <fullName evidence="1">Uncharacterized protein</fullName>
    </submittedName>
</protein>
<reference evidence="1" key="1">
    <citation type="journal article" date="2014" name="Front. Microbiol.">
        <title>High frequency of phylogenetically diverse reductive dehalogenase-homologous genes in deep subseafloor sedimentary metagenomes.</title>
        <authorList>
            <person name="Kawai M."/>
            <person name="Futagami T."/>
            <person name="Toyoda A."/>
            <person name="Takaki Y."/>
            <person name="Nishi S."/>
            <person name="Hori S."/>
            <person name="Arai W."/>
            <person name="Tsubouchi T."/>
            <person name="Morono Y."/>
            <person name="Uchiyama I."/>
            <person name="Ito T."/>
            <person name="Fujiyama A."/>
            <person name="Inagaki F."/>
            <person name="Takami H."/>
        </authorList>
    </citation>
    <scope>NUCLEOTIDE SEQUENCE</scope>
    <source>
        <strain evidence="1">Expedition CK06-06</strain>
    </source>
</reference>
<proteinExistence type="predicted"/>
<gene>
    <name evidence="1" type="ORF">S06H3_09167</name>
</gene>
<dbReference type="AlphaFoldDB" id="X1L4C6"/>
<comment type="caution">
    <text evidence="1">The sequence shown here is derived from an EMBL/GenBank/DDBJ whole genome shotgun (WGS) entry which is preliminary data.</text>
</comment>